<evidence type="ECO:0000313" key="9">
    <source>
        <dbReference type="EMBL" id="KAA3473626.1"/>
    </source>
</evidence>
<dbReference type="PANTHER" id="PTHR45835:SF99">
    <property type="entry name" value="CHROMO DOMAIN-CONTAINING PROTEIN-RELATED"/>
    <property type="match status" value="1"/>
</dbReference>
<evidence type="ECO:0000256" key="6">
    <source>
        <dbReference type="ARBA" id="ARBA00022918"/>
    </source>
</evidence>
<dbReference type="InterPro" id="IPR041373">
    <property type="entry name" value="RT_RNaseH"/>
</dbReference>
<evidence type="ECO:0000256" key="5">
    <source>
        <dbReference type="ARBA" id="ARBA00022801"/>
    </source>
</evidence>
<keyword evidence="10" id="KW-1185">Reference proteome</keyword>
<organism evidence="9 10">
    <name type="scientific">Gossypium australe</name>
    <dbReference type="NCBI Taxonomy" id="47621"/>
    <lineage>
        <taxon>Eukaryota</taxon>
        <taxon>Viridiplantae</taxon>
        <taxon>Streptophyta</taxon>
        <taxon>Embryophyta</taxon>
        <taxon>Tracheophyta</taxon>
        <taxon>Spermatophyta</taxon>
        <taxon>Magnoliopsida</taxon>
        <taxon>eudicotyledons</taxon>
        <taxon>Gunneridae</taxon>
        <taxon>Pentapetalae</taxon>
        <taxon>rosids</taxon>
        <taxon>malvids</taxon>
        <taxon>Malvales</taxon>
        <taxon>Malvaceae</taxon>
        <taxon>Malvoideae</taxon>
        <taxon>Gossypium</taxon>
    </lineage>
</organism>
<name>A0A5B6VX49_9ROSI</name>
<feature type="domain" description="Reverse transcriptase RNase H-like" evidence="7">
    <location>
        <begin position="37"/>
        <end position="76"/>
    </location>
</feature>
<protein>
    <submittedName>
        <fullName evidence="9">Reverse transcriptase</fullName>
    </submittedName>
</protein>
<gene>
    <name evidence="9" type="ORF">EPI10_023990</name>
</gene>
<dbReference type="InterPro" id="IPR036397">
    <property type="entry name" value="RNaseH_sf"/>
</dbReference>
<evidence type="ECO:0000256" key="4">
    <source>
        <dbReference type="ARBA" id="ARBA00022759"/>
    </source>
</evidence>
<dbReference type="Pfam" id="PF17917">
    <property type="entry name" value="RT_RNaseH"/>
    <property type="match status" value="1"/>
</dbReference>
<dbReference type="GO" id="GO:0004519">
    <property type="term" value="F:endonuclease activity"/>
    <property type="evidence" value="ECO:0007669"/>
    <property type="project" value="UniProtKB-KW"/>
</dbReference>
<keyword evidence="1" id="KW-0808">Transferase</keyword>
<dbReference type="InterPro" id="IPR043502">
    <property type="entry name" value="DNA/RNA_pol_sf"/>
</dbReference>
<sequence length="421" mass="49277">MNVILTEAPVLAQPESGTKYTVYNYASLYGLGCVLIHYLYGEKCHIFSDHKSLKYLITQKDLNQRQKIWLELLKDYDFTIEFNLRKANVVVDTLSRKIVIALLSLRAKVSMSDNGSFLVELVILKEQMKYGKCDFFKQQKISGKVANFSLGKDGELRFMDKMFVPIRNRLRKKLLREARQGPFSLPPGSIKMYKDMKCSFWWPKYILTCLTCQRVKVEHQVPSSKLYHLEIPKWKWDRITIDSISSLSLNPPKKNFVWVIVDRLTKSAHFLPMNTTYSLQKSIELYIAEIRSKVYLKKRYVNLVEFAYNNSFHASVKMCPFEALYGRRCRAPTYWIELSERKLVSFELILKTEEKLHRIIIKLMQILKEKKFHLKLGISLSLEKKNIRFSQKGKLSPRFVGPYEALEKVGPMADRLTLPSQ</sequence>
<keyword evidence="4" id="KW-0255">Endonuclease</keyword>
<keyword evidence="6 9" id="KW-0695">RNA-directed DNA polymerase</keyword>
<dbReference type="InterPro" id="IPR056924">
    <property type="entry name" value="SH3_Tf2-1"/>
</dbReference>
<dbReference type="Proteomes" id="UP000325315">
    <property type="component" value="Unassembled WGS sequence"/>
</dbReference>
<evidence type="ECO:0000256" key="3">
    <source>
        <dbReference type="ARBA" id="ARBA00022722"/>
    </source>
</evidence>
<comment type="caution">
    <text evidence="9">The sequence shown here is derived from an EMBL/GenBank/DDBJ whole genome shotgun (WGS) entry which is preliminary data.</text>
</comment>
<dbReference type="SUPFAM" id="SSF56672">
    <property type="entry name" value="DNA/RNA polymerases"/>
    <property type="match status" value="1"/>
</dbReference>
<accession>A0A5B6VX49</accession>
<reference evidence="10" key="1">
    <citation type="journal article" date="2019" name="Plant Biotechnol. J.">
        <title>Genome sequencing of the Australian wild diploid species Gossypium australe highlights disease resistance and delayed gland morphogenesis.</title>
        <authorList>
            <person name="Cai Y."/>
            <person name="Cai X."/>
            <person name="Wang Q."/>
            <person name="Wang P."/>
            <person name="Zhang Y."/>
            <person name="Cai C."/>
            <person name="Xu Y."/>
            <person name="Wang K."/>
            <person name="Zhou Z."/>
            <person name="Wang C."/>
            <person name="Geng S."/>
            <person name="Li B."/>
            <person name="Dong Q."/>
            <person name="Hou Y."/>
            <person name="Wang H."/>
            <person name="Ai P."/>
            <person name="Liu Z."/>
            <person name="Yi F."/>
            <person name="Sun M."/>
            <person name="An G."/>
            <person name="Cheng J."/>
            <person name="Zhang Y."/>
            <person name="Shi Q."/>
            <person name="Xie Y."/>
            <person name="Shi X."/>
            <person name="Chang Y."/>
            <person name="Huang F."/>
            <person name="Chen Y."/>
            <person name="Hong S."/>
            <person name="Mi L."/>
            <person name="Sun Q."/>
            <person name="Zhang L."/>
            <person name="Zhou B."/>
            <person name="Peng R."/>
            <person name="Zhang X."/>
            <person name="Liu F."/>
        </authorList>
    </citation>
    <scope>NUCLEOTIDE SEQUENCE [LARGE SCALE GENOMIC DNA]</scope>
    <source>
        <strain evidence="10">cv. PA1801</strain>
    </source>
</reference>
<dbReference type="AlphaFoldDB" id="A0A5B6VX49"/>
<keyword evidence="5" id="KW-0378">Hydrolase</keyword>
<proteinExistence type="predicted"/>
<evidence type="ECO:0000256" key="1">
    <source>
        <dbReference type="ARBA" id="ARBA00022679"/>
    </source>
</evidence>
<keyword evidence="2" id="KW-0548">Nucleotidyltransferase</keyword>
<dbReference type="GO" id="GO:0016787">
    <property type="term" value="F:hydrolase activity"/>
    <property type="evidence" value="ECO:0007669"/>
    <property type="project" value="UniProtKB-KW"/>
</dbReference>
<dbReference type="PANTHER" id="PTHR45835">
    <property type="entry name" value="YALI0A06105P"/>
    <property type="match status" value="1"/>
</dbReference>
<dbReference type="EMBL" id="SMMG02000005">
    <property type="protein sequence ID" value="KAA3473626.1"/>
    <property type="molecule type" value="Genomic_DNA"/>
</dbReference>
<dbReference type="Gene3D" id="3.30.420.10">
    <property type="entry name" value="Ribonuclease H-like superfamily/Ribonuclease H"/>
    <property type="match status" value="1"/>
</dbReference>
<keyword evidence="3" id="KW-0540">Nuclease</keyword>
<evidence type="ECO:0000259" key="8">
    <source>
        <dbReference type="Pfam" id="PF24626"/>
    </source>
</evidence>
<dbReference type="GO" id="GO:0003676">
    <property type="term" value="F:nucleic acid binding"/>
    <property type="evidence" value="ECO:0007669"/>
    <property type="project" value="InterPro"/>
</dbReference>
<dbReference type="GO" id="GO:0003964">
    <property type="term" value="F:RNA-directed DNA polymerase activity"/>
    <property type="evidence" value="ECO:0007669"/>
    <property type="project" value="UniProtKB-KW"/>
</dbReference>
<dbReference type="Pfam" id="PF24626">
    <property type="entry name" value="SH3_Tf2-1"/>
    <property type="match status" value="1"/>
</dbReference>
<dbReference type="OrthoDB" id="111931at2759"/>
<evidence type="ECO:0000256" key="2">
    <source>
        <dbReference type="ARBA" id="ARBA00022695"/>
    </source>
</evidence>
<evidence type="ECO:0000313" key="10">
    <source>
        <dbReference type="Proteomes" id="UP000325315"/>
    </source>
</evidence>
<feature type="domain" description="Tf2-1-like SH3-like" evidence="8">
    <location>
        <begin position="381"/>
        <end position="421"/>
    </location>
</feature>
<evidence type="ECO:0000259" key="7">
    <source>
        <dbReference type="Pfam" id="PF17917"/>
    </source>
</evidence>